<dbReference type="EMBL" id="VFON01000001">
    <property type="protein sequence ID" value="TQL43962.1"/>
    <property type="molecule type" value="Genomic_DNA"/>
</dbReference>
<keyword evidence="2" id="KW-1185">Reference proteome</keyword>
<dbReference type="OrthoDB" id="4479522at2"/>
<name>A0A542Y785_9MICO</name>
<evidence type="ECO:0000313" key="2">
    <source>
        <dbReference type="Proteomes" id="UP000319094"/>
    </source>
</evidence>
<proteinExistence type="predicted"/>
<dbReference type="RefSeq" id="WP_141887200.1">
    <property type="nucleotide sequence ID" value="NZ_BAAAUY010000001.1"/>
</dbReference>
<dbReference type="AlphaFoldDB" id="A0A542Y785"/>
<dbReference type="Proteomes" id="UP000319094">
    <property type="component" value="Unassembled WGS sequence"/>
</dbReference>
<evidence type="ECO:0000313" key="1">
    <source>
        <dbReference type="EMBL" id="TQL43962.1"/>
    </source>
</evidence>
<accession>A0A542Y785</accession>
<gene>
    <name evidence="1" type="ORF">FB468_2000</name>
</gene>
<sequence length="232" mass="24852">MTDTAHQTPELVTYDGLPASKGGAHSLRTRRAAGGLEAFERFLAECVVEHAPVEWRLVVIHAARPDEVSPFEAAIAERLGGRSARKTVIDSWSVRDDQLTAALDLFDVKRNPALKAPAHLRPTLTGSVMGLAKDPGAGAPYAGISPAECGDFAVDGYGARLGGSAARVSLGQASAKLSLQLSLPGDDRLAGAARHVQEHLPFALSEKHWKRWRLAANGEYRDRREPSPLVVP</sequence>
<organism evidence="1 2">
    <name type="scientific">Leucobacter komagatae</name>
    <dbReference type="NCBI Taxonomy" id="55969"/>
    <lineage>
        <taxon>Bacteria</taxon>
        <taxon>Bacillati</taxon>
        <taxon>Actinomycetota</taxon>
        <taxon>Actinomycetes</taxon>
        <taxon>Micrococcales</taxon>
        <taxon>Microbacteriaceae</taxon>
        <taxon>Leucobacter</taxon>
    </lineage>
</organism>
<protein>
    <submittedName>
        <fullName evidence="1">Uncharacterized protein</fullName>
    </submittedName>
</protein>
<comment type="caution">
    <text evidence="1">The sequence shown here is derived from an EMBL/GenBank/DDBJ whole genome shotgun (WGS) entry which is preliminary data.</text>
</comment>
<reference evidence="1 2" key="1">
    <citation type="submission" date="2019-06" db="EMBL/GenBank/DDBJ databases">
        <title>Sequencing the genomes of 1000 actinobacteria strains.</title>
        <authorList>
            <person name="Klenk H.-P."/>
        </authorList>
    </citation>
    <scope>NUCLEOTIDE SEQUENCE [LARGE SCALE GENOMIC DNA]</scope>
    <source>
        <strain evidence="1 2">DSM 8803</strain>
    </source>
</reference>